<dbReference type="NCBIfam" id="NF041131">
    <property type="entry name" value="RicT_YaaT_fam"/>
    <property type="match status" value="1"/>
</dbReference>
<dbReference type="OrthoDB" id="9779344at2"/>
<feature type="compositionally biased region" description="Low complexity" evidence="1">
    <location>
        <begin position="382"/>
        <end position="400"/>
    </location>
</feature>
<feature type="compositionally biased region" description="Basic residues" evidence="1">
    <location>
        <begin position="363"/>
        <end position="381"/>
    </location>
</feature>
<dbReference type="InterPro" id="IPR047767">
    <property type="entry name" value="PSP1-like"/>
</dbReference>
<evidence type="ECO:0000256" key="1">
    <source>
        <dbReference type="SAM" id="MobiDB-lite"/>
    </source>
</evidence>
<name>A0A6N6M5Y3_9FLAO</name>
<dbReference type="Pfam" id="PF04468">
    <property type="entry name" value="PSP1"/>
    <property type="match status" value="1"/>
</dbReference>
<dbReference type="AlphaFoldDB" id="A0A6N6M5Y3"/>
<protein>
    <recommendedName>
        <fullName evidence="2">PSP1 C-terminal domain-containing protein</fullName>
    </recommendedName>
</protein>
<feature type="region of interest" description="Disordered" evidence="1">
    <location>
        <begin position="358"/>
        <end position="435"/>
    </location>
</feature>
<sequence>MGCGSCSSGGGTPAGCGSNGSCVTGSCGKLEVFDWLSGMELPNGQNQFDIIEVKFKNTRKEFIRNSKQLELSYGEPVVVEAASGYDIGTVSLTGELVRIQMQKKGIKPDSRDVKNVIRKPSQADLDKWTEAQKEERPTMLRSRSIAKELKLQMKISDVEYQADRSKATFFYTADDRVDFRELIKILADQFKLRIEMRQIGARQEAGRLGGIGSCGRELCCSTWLTDFRSVSTNAARYQQLSINPMKLAGQCGKLKCCLNYELDAYLDALKDFPSTETKLETQRGLAEHQKSDIFKGIMWYNYPDDPGKFYCLTKERVKEIIQLNKKGEKPADLTDFELVVEEKTSEVDYANVVGQDSLTRFDKNKKRGGKNRRKKGNRKGGKPQQKAKGNPKQNKGGNKPPENRKKGGKKPYNKGRGNNPKGKSRNNKPNGENKK</sequence>
<accession>A0A6N6M5Y3</accession>
<evidence type="ECO:0000259" key="2">
    <source>
        <dbReference type="PROSITE" id="PS51411"/>
    </source>
</evidence>
<feature type="domain" description="PSP1 C-terminal" evidence="2">
    <location>
        <begin position="114"/>
        <end position="199"/>
    </location>
</feature>
<dbReference type="InterPro" id="IPR007557">
    <property type="entry name" value="PSP1_C"/>
</dbReference>
<dbReference type="PANTHER" id="PTHR43830">
    <property type="entry name" value="PROTEIN PSP1"/>
    <property type="match status" value="1"/>
</dbReference>
<organism evidence="3 4">
    <name type="scientific">Salibacter halophilus</name>
    <dbReference type="NCBI Taxonomy" id="1803916"/>
    <lineage>
        <taxon>Bacteria</taxon>
        <taxon>Pseudomonadati</taxon>
        <taxon>Bacteroidota</taxon>
        <taxon>Flavobacteriia</taxon>
        <taxon>Flavobacteriales</taxon>
        <taxon>Salibacteraceae</taxon>
        <taxon>Salibacter</taxon>
    </lineage>
</organism>
<keyword evidence="4" id="KW-1185">Reference proteome</keyword>
<dbReference type="PROSITE" id="PS51411">
    <property type="entry name" value="PSP1_C"/>
    <property type="match status" value="1"/>
</dbReference>
<dbReference type="Proteomes" id="UP000435357">
    <property type="component" value="Unassembled WGS sequence"/>
</dbReference>
<reference evidence="3 4" key="1">
    <citation type="submission" date="2019-09" db="EMBL/GenBank/DDBJ databases">
        <title>Genomes of Cryomorphaceae.</title>
        <authorList>
            <person name="Bowman J.P."/>
        </authorList>
    </citation>
    <scope>NUCLEOTIDE SEQUENCE [LARGE SCALE GENOMIC DNA]</scope>
    <source>
        <strain evidence="3 4">KCTC 52047</strain>
    </source>
</reference>
<comment type="caution">
    <text evidence="3">The sequence shown here is derived from an EMBL/GenBank/DDBJ whole genome shotgun (WGS) entry which is preliminary data.</text>
</comment>
<dbReference type="EMBL" id="WACR01000007">
    <property type="protein sequence ID" value="KAB1063710.1"/>
    <property type="molecule type" value="Genomic_DNA"/>
</dbReference>
<dbReference type="RefSeq" id="WP_151168434.1">
    <property type="nucleotide sequence ID" value="NZ_WACR01000007.1"/>
</dbReference>
<dbReference type="GO" id="GO:0005737">
    <property type="term" value="C:cytoplasm"/>
    <property type="evidence" value="ECO:0007669"/>
    <property type="project" value="TreeGrafter"/>
</dbReference>
<dbReference type="PANTHER" id="PTHR43830:SF3">
    <property type="entry name" value="PROTEIN PSP1"/>
    <property type="match status" value="1"/>
</dbReference>
<proteinExistence type="predicted"/>
<evidence type="ECO:0000313" key="3">
    <source>
        <dbReference type="EMBL" id="KAB1063710.1"/>
    </source>
</evidence>
<evidence type="ECO:0000313" key="4">
    <source>
        <dbReference type="Proteomes" id="UP000435357"/>
    </source>
</evidence>
<gene>
    <name evidence="3" type="ORF">F3059_09075</name>
</gene>